<reference evidence="1" key="1">
    <citation type="submission" date="2023-10" db="EMBL/GenBank/DDBJ databases">
        <title>Whole genome sequencing of actinobacterial strain Amycolatopsis sp. (BCA-696) identifies the underlying plant growth-promoting genes.</title>
        <authorList>
            <person name="Gandham P."/>
            <person name="Vadla N."/>
            <person name="Saji A."/>
            <person name="Srinivas V."/>
            <person name="Ruperao P."/>
            <person name="Selvanayagam S."/>
            <person name="Saxena R.K."/>
            <person name="Rathore A."/>
            <person name="Gopalakrishnan S."/>
            <person name="Thakur V."/>
        </authorList>
    </citation>
    <scope>NUCLEOTIDE SEQUENCE</scope>
    <source>
        <strain evidence="1">BCA-696</strain>
    </source>
</reference>
<dbReference type="Proteomes" id="UP001456344">
    <property type="component" value="Chromosome"/>
</dbReference>
<evidence type="ECO:0000313" key="1">
    <source>
        <dbReference type="EMBL" id="WYW17441.1"/>
    </source>
</evidence>
<organism evidence="1 2">
    <name type="scientific">Amycolatopsis coloradensis</name>
    <dbReference type="NCBI Taxonomy" id="76021"/>
    <lineage>
        <taxon>Bacteria</taxon>
        <taxon>Bacillati</taxon>
        <taxon>Actinomycetota</taxon>
        <taxon>Actinomycetes</taxon>
        <taxon>Pseudonocardiales</taxon>
        <taxon>Pseudonocardiaceae</taxon>
        <taxon>Amycolatopsis</taxon>
    </lineage>
</organism>
<sequence>MPTGGDFGVIEASARVVPSEAARPRTEHLRKLTYGQSHSEPTLSSPEDSLTANRPHPRRSGSSTTAEALVSDPRQRRSILVAMCAALLAVVASVTGLNVAQPDLASDFDASQGTVLWIMNGYVLTLAALLLPLGAVGDRQGRKPVLLVGLAVFAVASAGAGLAPSAGLMLAARLLGGVGAAMIMPVTLAVITSTFPAQERVRAIGVWTGVAGVGAVLGMLLSGVLVDAASWRFLFVLPLVLVLFAFATAWHSVPSSRAPSKRPFDLIGSLTSVLGVVGITLFLHEGPERGWWAVGTTISLACGILGTVGFVAWDLRHPAPLLDMRLFRNGGLASGSVALVAVFAVHAGSAVLLYPFFQNVLDWSGVLSAVALLPMAGLMAIASGLSTRLAERIGSRATMTTGLILTGAGLVLLATSVSADSGYLAVLPGMIAAGSGMGVSMPLATESITGALPQDHQGVASALNDIAREIGAAVGIALLGALLSAGYRSNIDSRLDGIPTATAEAARKGIAQAIASAGEREQPVARAARESFVAGWQSAMWAGASLVAVLTAFVFMRGSKNLETRAGYGERVA</sequence>
<gene>
    <name evidence="1" type="ORF">LCL61_17990</name>
</gene>
<proteinExistence type="predicted"/>
<accession>A0ACD5BDL4</accession>
<protein>
    <submittedName>
        <fullName evidence="1">MFS transporter</fullName>
    </submittedName>
</protein>
<keyword evidence="2" id="KW-1185">Reference proteome</keyword>
<name>A0ACD5BDL4_9PSEU</name>
<evidence type="ECO:0000313" key="2">
    <source>
        <dbReference type="Proteomes" id="UP001456344"/>
    </source>
</evidence>
<dbReference type="EMBL" id="CP150484">
    <property type="protein sequence ID" value="WYW17441.1"/>
    <property type="molecule type" value="Genomic_DNA"/>
</dbReference>